<organism evidence="3 4">
    <name type="scientific">Oryzias sinensis</name>
    <name type="common">Chinese medaka</name>
    <dbReference type="NCBI Taxonomy" id="183150"/>
    <lineage>
        <taxon>Eukaryota</taxon>
        <taxon>Metazoa</taxon>
        <taxon>Chordata</taxon>
        <taxon>Craniata</taxon>
        <taxon>Vertebrata</taxon>
        <taxon>Euteleostomi</taxon>
        <taxon>Actinopterygii</taxon>
        <taxon>Neopterygii</taxon>
        <taxon>Teleostei</taxon>
        <taxon>Neoteleostei</taxon>
        <taxon>Acanthomorphata</taxon>
        <taxon>Ovalentaria</taxon>
        <taxon>Atherinomorphae</taxon>
        <taxon>Beloniformes</taxon>
        <taxon>Adrianichthyidae</taxon>
        <taxon>Oryziinae</taxon>
        <taxon>Oryzias</taxon>
    </lineage>
</organism>
<sequence length="374" mass="42347">VCSLQDFSLVDSQLSDDTLGEVQNLISNQKKIYDLLLEEQKDLIHSRDDRREMTKQFKRRTEKMTLDFQKDELSYRDQLTQEKAKVDQLKQEEGDLMRQIRQVQAAIKEEGVQNDYLREQADVIKAMPDKKLVFRGATAEADDWEMFEMRSEVIYPMEGGTALITFEEEDVAQNILDMKTHHVDLGGDCRITVESRAVELMLPSAAEINSSVCPNRILVSNLPKMDEETLKNKLEIHFSKSKHKGGEVDECEYLPDSGAVVVTFVEDNIAKGLTECEFHDVRMDKKTSHRVKVTPFLSGGGEGGRGTRMTACPRTVLLTGIPHVMDRETLQDLLEIHFQKDGNGGGEIEAMLYNPLGQSTSAVFRSVSPDSQRE</sequence>
<reference evidence="3" key="1">
    <citation type="submission" date="2025-08" db="UniProtKB">
        <authorList>
            <consortium name="Ensembl"/>
        </authorList>
    </citation>
    <scope>IDENTIFICATION</scope>
</reference>
<dbReference type="PANTHER" id="PTHR15225">
    <property type="entry name" value="INTERFERON-INDUCED PROTEIN 35/NMI N-MYC/STAT INTERACTING PROTEIN"/>
    <property type="match status" value="1"/>
</dbReference>
<dbReference type="InterPro" id="IPR012677">
    <property type="entry name" value="Nucleotide-bd_a/b_plait_sf"/>
</dbReference>
<dbReference type="GeneTree" id="ENSGT00530000063686"/>
<dbReference type="Proteomes" id="UP000694383">
    <property type="component" value="Unplaced"/>
</dbReference>
<dbReference type="AlphaFoldDB" id="A0A8C7YJH2"/>
<dbReference type="Ensembl" id="ENSOSIT00000028864.1">
    <property type="protein sequence ID" value="ENSOSIP00000027383.1"/>
    <property type="gene ID" value="ENSOSIG00000014356.1"/>
</dbReference>
<dbReference type="InterPro" id="IPR009909">
    <property type="entry name" value="Nmi/IFP35_dom"/>
</dbReference>
<keyword evidence="1" id="KW-0175">Coiled coil</keyword>
<evidence type="ECO:0000256" key="1">
    <source>
        <dbReference type="SAM" id="Coils"/>
    </source>
</evidence>
<reference evidence="3" key="2">
    <citation type="submission" date="2025-09" db="UniProtKB">
        <authorList>
            <consortium name="Ensembl"/>
        </authorList>
    </citation>
    <scope>IDENTIFICATION</scope>
</reference>
<evidence type="ECO:0000313" key="3">
    <source>
        <dbReference type="Ensembl" id="ENSOSIP00000027383.1"/>
    </source>
</evidence>
<dbReference type="GO" id="GO:0005634">
    <property type="term" value="C:nucleus"/>
    <property type="evidence" value="ECO:0007669"/>
    <property type="project" value="TreeGrafter"/>
</dbReference>
<name>A0A8C7YJH2_9TELE</name>
<dbReference type="Pfam" id="PF07292">
    <property type="entry name" value="NID"/>
    <property type="match status" value="2"/>
</dbReference>
<dbReference type="Gene3D" id="3.30.70.330">
    <property type="match status" value="1"/>
</dbReference>
<protein>
    <submittedName>
        <fullName evidence="3">Interferon-induced protein 35</fullName>
    </submittedName>
</protein>
<keyword evidence="4" id="KW-1185">Reference proteome</keyword>
<proteinExistence type="predicted"/>
<feature type="domain" description="NID" evidence="2">
    <location>
        <begin position="260"/>
        <end position="350"/>
    </location>
</feature>
<evidence type="ECO:0000313" key="4">
    <source>
        <dbReference type="Proteomes" id="UP000694383"/>
    </source>
</evidence>
<evidence type="ECO:0000259" key="2">
    <source>
        <dbReference type="Pfam" id="PF07292"/>
    </source>
</evidence>
<accession>A0A8C7YJH2</accession>
<feature type="domain" description="NID" evidence="2">
    <location>
        <begin position="162"/>
        <end position="249"/>
    </location>
</feature>
<dbReference type="PANTHER" id="PTHR15225:SF1">
    <property type="entry name" value="INTERFERON-INDUCED 35 KDA PROTEIN"/>
    <property type="match status" value="1"/>
</dbReference>
<feature type="coiled-coil region" evidence="1">
    <location>
        <begin position="72"/>
        <end position="109"/>
    </location>
</feature>